<sequence length="124" mass="14586">MPYPILKLPYDLRCRLRELITPVEAYEFQIAVGNEIDGLKPLERIMKAVNVMTNAKGIFYYDTLQAMQKKKITTFDDNVIYQCNRLIFYDVSDELYKLGTLESKYESKDLQLKIRNTDECCKII</sequence>
<reference evidence="2" key="2">
    <citation type="submission" date="2020-10" db="UniProtKB">
        <authorList>
            <consortium name="WormBaseParasite"/>
        </authorList>
    </citation>
    <scope>IDENTIFICATION</scope>
</reference>
<organism evidence="1 2">
    <name type="scientific">Panagrellus redivivus</name>
    <name type="common">Microworm</name>
    <dbReference type="NCBI Taxonomy" id="6233"/>
    <lineage>
        <taxon>Eukaryota</taxon>
        <taxon>Metazoa</taxon>
        <taxon>Ecdysozoa</taxon>
        <taxon>Nematoda</taxon>
        <taxon>Chromadorea</taxon>
        <taxon>Rhabditida</taxon>
        <taxon>Tylenchina</taxon>
        <taxon>Panagrolaimomorpha</taxon>
        <taxon>Panagrolaimoidea</taxon>
        <taxon>Panagrolaimidae</taxon>
        <taxon>Panagrellus</taxon>
    </lineage>
</organism>
<dbReference type="WBParaSite" id="Pan_g23086.t1">
    <property type="protein sequence ID" value="Pan_g23086.t1"/>
    <property type="gene ID" value="Pan_g23086"/>
</dbReference>
<accession>A0A7E4ZXF0</accession>
<dbReference type="Proteomes" id="UP000492821">
    <property type="component" value="Unassembled WGS sequence"/>
</dbReference>
<protein>
    <submittedName>
        <fullName evidence="2">NR LBD domain-containing protein</fullName>
    </submittedName>
</protein>
<name>A0A7E4ZXF0_PANRE</name>
<keyword evidence="1" id="KW-1185">Reference proteome</keyword>
<proteinExistence type="predicted"/>
<evidence type="ECO:0000313" key="1">
    <source>
        <dbReference type="Proteomes" id="UP000492821"/>
    </source>
</evidence>
<reference evidence="1" key="1">
    <citation type="journal article" date="2013" name="Genetics">
        <title>The draft genome and transcriptome of Panagrellus redivivus are shaped by the harsh demands of a free-living lifestyle.</title>
        <authorList>
            <person name="Srinivasan J."/>
            <person name="Dillman A.R."/>
            <person name="Macchietto M.G."/>
            <person name="Heikkinen L."/>
            <person name="Lakso M."/>
            <person name="Fracchia K.M."/>
            <person name="Antoshechkin I."/>
            <person name="Mortazavi A."/>
            <person name="Wong G."/>
            <person name="Sternberg P.W."/>
        </authorList>
    </citation>
    <scope>NUCLEOTIDE SEQUENCE [LARGE SCALE GENOMIC DNA]</scope>
    <source>
        <strain evidence="1">MT8872</strain>
    </source>
</reference>
<dbReference type="AlphaFoldDB" id="A0A7E4ZXF0"/>
<evidence type="ECO:0000313" key="2">
    <source>
        <dbReference type="WBParaSite" id="Pan_g23086.t1"/>
    </source>
</evidence>